<feature type="compositionally biased region" description="Polar residues" evidence="1">
    <location>
        <begin position="465"/>
        <end position="481"/>
    </location>
</feature>
<feature type="region of interest" description="Disordered" evidence="1">
    <location>
        <begin position="438"/>
        <end position="481"/>
    </location>
</feature>
<protein>
    <submittedName>
        <fullName evidence="3">Uncharacterized protein</fullName>
    </submittedName>
</protein>
<feature type="region of interest" description="Disordered" evidence="1">
    <location>
        <begin position="171"/>
        <end position="295"/>
    </location>
</feature>
<dbReference type="AlphaFoldDB" id="A0A1Y2EKM1"/>
<feature type="compositionally biased region" description="Basic and acidic residues" evidence="1">
    <location>
        <begin position="253"/>
        <end position="277"/>
    </location>
</feature>
<feature type="compositionally biased region" description="Pro residues" evidence="1">
    <location>
        <begin position="504"/>
        <end position="513"/>
    </location>
</feature>
<evidence type="ECO:0000256" key="1">
    <source>
        <dbReference type="SAM" id="MobiDB-lite"/>
    </source>
</evidence>
<feature type="compositionally biased region" description="Basic and acidic residues" evidence="1">
    <location>
        <begin position="224"/>
        <end position="236"/>
    </location>
</feature>
<feature type="compositionally biased region" description="Low complexity" evidence="1">
    <location>
        <begin position="377"/>
        <end position="387"/>
    </location>
</feature>
<evidence type="ECO:0000313" key="4">
    <source>
        <dbReference type="Proteomes" id="UP000193689"/>
    </source>
</evidence>
<evidence type="ECO:0000256" key="2">
    <source>
        <dbReference type="SAM" id="Phobius"/>
    </source>
</evidence>
<sequence length="595" mass="66355">MAFGTWANYWSSAPSNLEPDQLQRAKKSNAPTSGSWKDYWISSSRPNHGSTRTYTSSNNDDTSDNWVANLWGKVSTTNSETASPGTELQETSVQEDDRSFSKWVYRQLNRSLQITTPNIKLKILPGSRYSSVLSNRYVLMFILFLLVLVTLAFYFWAKLMSPAQRAALKKYASADQKNNPVTQPPRKEEKRKQNRDIGTSARTVERGRPSRDFGTNARTPDSTQPHRREKEPRDSQASDLDAAMLVCHSRVGGSEDSRSATRPHQRDEQVRPRREESSNFATEAHNTASRSSQDLTSRQQALQKINEIIPILVKSGYVTKLYPINFQAETSQVSRTSRDAATEGTLDASESQRMSRRDPLVPPFPGSHLAIRAPVLTSQQSNTSSSNPPSPQTGHRNALDTPTIAPPNCRRNIVRPPAYSARAPHFASRARVPQYSAGSIGANPFPQSSPTRINHFSEVPPPYVSSAQQSPTAANHSTLSLSRPASTNINEALPVPANVTEARPSPPPQPTPTTPFRQQPPAAARRRARFDDEDIYQRTIGYDADTGERTIANVYGNSQEAFWRRQEQVPRRCPTAESLAQLSPELQDEIMRSFK</sequence>
<feature type="compositionally biased region" description="Polar residues" evidence="1">
    <location>
        <begin position="445"/>
        <end position="454"/>
    </location>
</feature>
<reference evidence="3 4" key="1">
    <citation type="submission" date="2016-07" db="EMBL/GenBank/DDBJ databases">
        <title>Pervasive Adenine N6-methylation of Active Genes in Fungi.</title>
        <authorList>
            <consortium name="DOE Joint Genome Institute"/>
            <person name="Mondo S.J."/>
            <person name="Dannebaum R.O."/>
            <person name="Kuo R.C."/>
            <person name="Labutti K."/>
            <person name="Haridas S."/>
            <person name="Kuo A."/>
            <person name="Salamov A."/>
            <person name="Ahrendt S.R."/>
            <person name="Lipzen A."/>
            <person name="Sullivan W."/>
            <person name="Andreopoulos W.B."/>
            <person name="Clum A."/>
            <person name="Lindquist E."/>
            <person name="Daum C."/>
            <person name="Ramamoorthy G.K."/>
            <person name="Gryganskyi A."/>
            <person name="Culley D."/>
            <person name="Magnuson J.K."/>
            <person name="James T.Y."/>
            <person name="O'Malley M.A."/>
            <person name="Stajich J.E."/>
            <person name="Spatafora J.W."/>
            <person name="Visel A."/>
            <person name="Grigoriev I.V."/>
        </authorList>
    </citation>
    <scope>NUCLEOTIDE SEQUENCE [LARGE SCALE GENOMIC DNA]</scope>
    <source>
        <strain evidence="3 4">CBS 129021</strain>
    </source>
</reference>
<proteinExistence type="predicted"/>
<dbReference type="EMBL" id="MCFJ01000001">
    <property type="protein sequence ID" value="ORY72087.1"/>
    <property type="molecule type" value="Genomic_DNA"/>
</dbReference>
<dbReference type="RefSeq" id="XP_040721679.1">
    <property type="nucleotide sequence ID" value="XM_040857927.1"/>
</dbReference>
<feature type="compositionally biased region" description="Polar residues" evidence="1">
    <location>
        <begin position="278"/>
        <end position="295"/>
    </location>
</feature>
<dbReference type="InParanoid" id="A0A1Y2EKM1"/>
<organism evidence="3 4">
    <name type="scientific">Pseudomassariella vexata</name>
    <dbReference type="NCBI Taxonomy" id="1141098"/>
    <lineage>
        <taxon>Eukaryota</taxon>
        <taxon>Fungi</taxon>
        <taxon>Dikarya</taxon>
        <taxon>Ascomycota</taxon>
        <taxon>Pezizomycotina</taxon>
        <taxon>Sordariomycetes</taxon>
        <taxon>Xylariomycetidae</taxon>
        <taxon>Amphisphaeriales</taxon>
        <taxon>Pseudomassariaceae</taxon>
        <taxon>Pseudomassariella</taxon>
    </lineage>
</organism>
<feature type="transmembrane region" description="Helical" evidence="2">
    <location>
        <begin position="137"/>
        <end position="157"/>
    </location>
</feature>
<evidence type="ECO:0000313" key="3">
    <source>
        <dbReference type="EMBL" id="ORY72087.1"/>
    </source>
</evidence>
<feature type="compositionally biased region" description="Low complexity" evidence="1">
    <location>
        <begin position="514"/>
        <end position="523"/>
    </location>
</feature>
<name>A0A1Y2EKM1_9PEZI</name>
<gene>
    <name evidence="3" type="ORF">BCR38DRAFT_405095</name>
</gene>
<feature type="region of interest" description="Disordered" evidence="1">
    <location>
        <begin position="498"/>
        <end position="532"/>
    </location>
</feature>
<feature type="compositionally biased region" description="Basic and acidic residues" evidence="1">
    <location>
        <begin position="185"/>
        <end position="195"/>
    </location>
</feature>
<keyword evidence="2" id="KW-1133">Transmembrane helix</keyword>
<keyword evidence="2" id="KW-0812">Transmembrane</keyword>
<keyword evidence="4" id="KW-1185">Reference proteome</keyword>
<dbReference type="GeneID" id="63774139"/>
<comment type="caution">
    <text evidence="3">The sequence shown here is derived from an EMBL/GenBank/DDBJ whole genome shotgun (WGS) entry which is preliminary data.</text>
</comment>
<keyword evidence="2" id="KW-0472">Membrane</keyword>
<feature type="region of interest" description="Disordered" evidence="1">
    <location>
        <begin position="330"/>
        <end position="414"/>
    </location>
</feature>
<dbReference type="Proteomes" id="UP000193689">
    <property type="component" value="Unassembled WGS sequence"/>
</dbReference>
<accession>A0A1Y2EKM1</accession>